<dbReference type="NCBIfam" id="TIGR00287">
    <property type="entry name" value="cas1"/>
    <property type="match status" value="1"/>
</dbReference>
<keyword evidence="10 14" id="KW-0238">DNA-binding</keyword>
<dbReference type="EMBL" id="JAHBAY010000024">
    <property type="protein sequence ID" value="MBT0774162.1"/>
    <property type="molecule type" value="Genomic_DNA"/>
</dbReference>
<evidence type="ECO:0000313" key="17">
    <source>
        <dbReference type="Proteomes" id="UP001197247"/>
    </source>
</evidence>
<keyword evidence="8" id="KW-0411">Iron-sulfur</keyword>
<dbReference type="Gene3D" id="3.90.320.10">
    <property type="match status" value="1"/>
</dbReference>
<comment type="cofactor">
    <cofactor evidence="14">
        <name>Mg(2+)</name>
        <dbReference type="ChEBI" id="CHEBI:18420"/>
    </cofactor>
    <cofactor evidence="14">
        <name>Mn(2+)</name>
        <dbReference type="ChEBI" id="CHEBI:29035"/>
    </cofactor>
</comment>
<dbReference type="HAMAP" id="MF_01470">
    <property type="entry name" value="Cas1"/>
    <property type="match status" value="1"/>
</dbReference>
<feature type="binding site" evidence="14">
    <location>
        <position position="456"/>
    </location>
    <ligand>
        <name>Mn(2+)</name>
        <dbReference type="ChEBI" id="CHEBI:29035"/>
    </ligand>
</feature>
<keyword evidence="2 14" id="KW-0479">Metal-binding</keyword>
<dbReference type="InterPro" id="IPR042211">
    <property type="entry name" value="CRISPR-assoc_Cas1_N"/>
</dbReference>
<dbReference type="InterPro" id="IPR042206">
    <property type="entry name" value="CRISPR-assoc_Cas1_C"/>
</dbReference>
<evidence type="ECO:0000256" key="13">
    <source>
        <dbReference type="ARBA" id="ARBA00038592"/>
    </source>
</evidence>
<evidence type="ECO:0000256" key="6">
    <source>
        <dbReference type="ARBA" id="ARBA00022842"/>
    </source>
</evidence>
<dbReference type="Gene3D" id="1.20.120.920">
    <property type="entry name" value="CRISPR-associated endonuclease Cas1, C-terminal domain"/>
    <property type="match status" value="1"/>
</dbReference>
<feature type="domain" description="DUF83" evidence="15">
    <location>
        <begin position="23"/>
        <end position="208"/>
    </location>
</feature>
<keyword evidence="4 14" id="KW-0378">Hydrolase</keyword>
<dbReference type="CDD" id="cd09634">
    <property type="entry name" value="Cas1_I-II-III"/>
    <property type="match status" value="1"/>
</dbReference>
<dbReference type="InterPro" id="IPR050646">
    <property type="entry name" value="Cas1"/>
</dbReference>
<gene>
    <name evidence="14 16" type="primary">cas1</name>
    <name evidence="16" type="ORF">KIH74_34775</name>
</gene>
<evidence type="ECO:0000256" key="2">
    <source>
        <dbReference type="ARBA" id="ARBA00022723"/>
    </source>
</evidence>
<dbReference type="InterPro" id="IPR013343">
    <property type="entry name" value="CRISPR-assoc_prot_Cas4"/>
</dbReference>
<dbReference type="InterPro" id="IPR022765">
    <property type="entry name" value="Dna2/Cas4_DUF83"/>
</dbReference>
<comment type="subunit">
    <text evidence="13 14">Homodimer, forms a heterotetramer with a Cas2 homodimer.</text>
</comment>
<evidence type="ECO:0000256" key="9">
    <source>
        <dbReference type="ARBA" id="ARBA00023118"/>
    </source>
</evidence>
<evidence type="ECO:0000256" key="4">
    <source>
        <dbReference type="ARBA" id="ARBA00022801"/>
    </source>
</evidence>
<keyword evidence="17" id="KW-1185">Reference proteome</keyword>
<keyword evidence="9 14" id="KW-0051">Antiviral defense</keyword>
<keyword evidence="3 14" id="KW-0255">Endonuclease</keyword>
<dbReference type="PANTHER" id="PTHR34353:SF2">
    <property type="entry name" value="CRISPR-ASSOCIATED ENDONUCLEASE CAS1 1"/>
    <property type="match status" value="1"/>
</dbReference>
<evidence type="ECO:0000256" key="8">
    <source>
        <dbReference type="ARBA" id="ARBA00023014"/>
    </source>
</evidence>
<organism evidence="16 17">
    <name type="scientific">Kineosporia corallincola</name>
    <dbReference type="NCBI Taxonomy" id="2835133"/>
    <lineage>
        <taxon>Bacteria</taxon>
        <taxon>Bacillati</taxon>
        <taxon>Actinomycetota</taxon>
        <taxon>Actinomycetes</taxon>
        <taxon>Kineosporiales</taxon>
        <taxon>Kineosporiaceae</taxon>
        <taxon>Kineosporia</taxon>
    </lineage>
</organism>
<comment type="caution">
    <text evidence="16">The sequence shown here is derived from an EMBL/GenBank/DDBJ whole genome shotgun (WGS) entry which is preliminary data.</text>
</comment>
<evidence type="ECO:0000313" key="16">
    <source>
        <dbReference type="EMBL" id="MBT0774162.1"/>
    </source>
</evidence>
<dbReference type="EC" id="3.1.-.-" evidence="14"/>
<feature type="binding site" evidence="14">
    <location>
        <position position="471"/>
    </location>
    <ligand>
        <name>Mn(2+)</name>
        <dbReference type="ChEBI" id="CHEBI:29035"/>
    </ligand>
</feature>
<dbReference type="Pfam" id="PF01867">
    <property type="entry name" value="Cas_Cas1"/>
    <property type="match status" value="1"/>
</dbReference>
<dbReference type="Pfam" id="PF01930">
    <property type="entry name" value="Cas_Cas4"/>
    <property type="match status" value="1"/>
</dbReference>
<comment type="function">
    <text evidence="14">CRISPR (clustered regularly interspaced short palindromic repeat), is an adaptive immune system that provides protection against mobile genetic elements (viruses, transposable elements and conjugative plasmids). CRISPR clusters contain spacers, sequences complementary to antecedent mobile elements, and target invading nucleic acids. CRISPR clusters are transcribed and processed into CRISPR RNA (crRNA). Acts as a dsDNA endonuclease. Involved in the integration of spacer DNA into the CRISPR cassette.</text>
</comment>
<keyword evidence="6 14" id="KW-0460">Magnesium</keyword>
<dbReference type="Proteomes" id="UP001197247">
    <property type="component" value="Unassembled WGS sequence"/>
</dbReference>
<dbReference type="PANTHER" id="PTHR34353">
    <property type="entry name" value="CRISPR-ASSOCIATED ENDONUCLEASE CAS1 1"/>
    <property type="match status" value="1"/>
</dbReference>
<dbReference type="GO" id="GO:0004519">
    <property type="term" value="F:endonuclease activity"/>
    <property type="evidence" value="ECO:0007669"/>
    <property type="project" value="UniProtKB-KW"/>
</dbReference>
<comment type="similarity">
    <text evidence="14">Belongs to the CRISPR-associated endonuclease Cas1 family.</text>
</comment>
<dbReference type="RefSeq" id="WP_214160701.1">
    <property type="nucleotide sequence ID" value="NZ_JAHBAY010000024.1"/>
</dbReference>
<evidence type="ECO:0000256" key="11">
    <source>
        <dbReference type="ARBA" id="ARBA00023211"/>
    </source>
</evidence>
<dbReference type="InterPro" id="IPR011604">
    <property type="entry name" value="PDDEXK-like_dom_sf"/>
</dbReference>
<evidence type="ECO:0000256" key="5">
    <source>
        <dbReference type="ARBA" id="ARBA00022839"/>
    </source>
</evidence>
<evidence type="ECO:0000256" key="3">
    <source>
        <dbReference type="ARBA" id="ARBA00022759"/>
    </source>
</evidence>
<keyword evidence="7" id="KW-0408">Iron</keyword>
<dbReference type="NCBIfam" id="TIGR00372">
    <property type="entry name" value="cas4"/>
    <property type="match status" value="1"/>
</dbReference>
<dbReference type="Gene3D" id="3.100.10.20">
    <property type="entry name" value="CRISPR-associated endonuclease Cas1, N-terminal domain"/>
    <property type="match status" value="1"/>
</dbReference>
<dbReference type="InterPro" id="IPR002729">
    <property type="entry name" value="CRISPR-assoc_Cas1"/>
</dbReference>
<evidence type="ECO:0000256" key="14">
    <source>
        <dbReference type="HAMAP-Rule" id="MF_01470"/>
    </source>
</evidence>
<proteinExistence type="inferred from homology"/>
<reference evidence="16 17" key="1">
    <citation type="submission" date="2021-05" db="EMBL/GenBank/DDBJ databases">
        <title>Kineosporia and Streptomyces sp. nov. two new marine actinobacteria isolated from Coral.</title>
        <authorList>
            <person name="Buangrab K."/>
            <person name="Sutthacheep M."/>
            <person name="Yeemin T."/>
            <person name="Harunari E."/>
            <person name="Igarashi Y."/>
            <person name="Kanchanasin P."/>
            <person name="Tanasupawat S."/>
            <person name="Phongsopitanun W."/>
        </authorList>
    </citation>
    <scope>NUCLEOTIDE SEQUENCE [LARGE SCALE GENOMIC DNA]</scope>
    <source>
        <strain evidence="16 17">J2-2</strain>
    </source>
</reference>
<keyword evidence="11 14" id="KW-0464">Manganese</keyword>
<evidence type="ECO:0000256" key="12">
    <source>
        <dbReference type="ARBA" id="ARBA00033996"/>
    </source>
</evidence>
<sequence>MDHLMAADGEKTSEPPALVPARMVNEFIYCPRLFHLEWVQSRFAISDDVEEGLYVHRVVDEASSDLPDPDEHLERFAGRKSRSFWLSSTELGLTAKLDIAEVDSAGLVVPVDYKKGAPDPHGKVWDTDRIQSLIQALLLRDAGYPVEQAEVWYNETRQRMTIDITDQTLSEVREVLIHLHEVASDPQPPRPLINSPKCPRCSLVGICMPDEITTLRPHEKPRPRRLLAADPDNRPVYVQEQGTVVGVRRGRLEVFKEGQTLASYRLIDVSQLCLQGNITVSPQAVRELMAREIPICWFSYGGWFAGMAQGLPGKNIDLRKSQFTITSEQQTAIASRMIEAKIRNGRTLLRRNSRNLPEHAPGQLLDLAKQAAEATAAPSLLGLEGAAARIYFSHFTSMFIPDPPVQTDRFDTNGRARRPPPDPVNALLSFLYSLLVKDITATLTMIGFDPYYGVYHRPRFGRPALSLDLAEEFRPIVADATVIQLVNNREIRAHHFLQKAGACQLTADGRKAVIGCYERRMAHEIKHPTFGYRVTYRRALDVQARILAAHLTGEIPEYTPFTTR</sequence>
<accession>A0ABS5TTN0</accession>
<evidence type="ECO:0000259" key="15">
    <source>
        <dbReference type="Pfam" id="PF01930"/>
    </source>
</evidence>
<feature type="binding site" evidence="14">
    <location>
        <position position="384"/>
    </location>
    <ligand>
        <name>Mn(2+)</name>
        <dbReference type="ChEBI" id="CHEBI:29035"/>
    </ligand>
</feature>
<keyword evidence="5" id="KW-0269">Exonuclease</keyword>
<evidence type="ECO:0000256" key="7">
    <source>
        <dbReference type="ARBA" id="ARBA00023004"/>
    </source>
</evidence>
<name>A0ABS5TTN0_9ACTN</name>
<evidence type="ECO:0000256" key="10">
    <source>
        <dbReference type="ARBA" id="ARBA00023125"/>
    </source>
</evidence>
<keyword evidence="1 14" id="KW-0540">Nuclease</keyword>
<evidence type="ECO:0000256" key="1">
    <source>
        <dbReference type="ARBA" id="ARBA00022722"/>
    </source>
</evidence>
<comment type="catalytic activity">
    <reaction evidence="12">
        <text>exonucleolytic cleavage in the 5'- to 3'-direction to yield nucleoside 3'-phosphates.</text>
        <dbReference type="EC" id="3.1.12.1"/>
    </reaction>
</comment>
<protein>
    <recommendedName>
        <fullName evidence="14">CRISPR-associated endonuclease Cas1</fullName>
        <ecNumber evidence="14">3.1.-.-</ecNumber>
    </recommendedName>
</protein>